<protein>
    <submittedName>
        <fullName evidence="1">Uncharacterized protein</fullName>
    </submittedName>
</protein>
<reference evidence="1 2" key="1">
    <citation type="submission" date="2007-08" db="EMBL/GenBank/DDBJ databases">
        <authorList>
            <person name="Fulton L."/>
            <person name="Clifton S."/>
            <person name="Fulton B."/>
            <person name="Xu J."/>
            <person name="Minx P."/>
            <person name="Pepin K.H."/>
            <person name="Johnson M."/>
            <person name="Thiruvilangam P."/>
            <person name="Bhonagiri V."/>
            <person name="Nash W.E."/>
            <person name="Mardis E.R."/>
            <person name="Wilson R.K."/>
        </authorList>
    </citation>
    <scope>NUCLEOTIDE SEQUENCE [LARGE SCALE GENOMIC DNA]</scope>
    <source>
        <strain evidence="2">ATCC BAA-613 / DSM 15670 / CCUG 46953 / JCM 12243 / WAL 16351</strain>
    </source>
</reference>
<accession>A8RJX7</accession>
<evidence type="ECO:0000313" key="1">
    <source>
        <dbReference type="EMBL" id="EDP18700.1"/>
    </source>
</evidence>
<reference evidence="1 2" key="2">
    <citation type="submission" date="2007-09" db="EMBL/GenBank/DDBJ databases">
        <title>Draft genome sequence of Clostridium bolteae (ATCC BAA-613).</title>
        <authorList>
            <person name="Sudarsanam P."/>
            <person name="Ley R."/>
            <person name="Guruge J."/>
            <person name="Turnbaugh P.J."/>
            <person name="Mahowald M."/>
            <person name="Liep D."/>
            <person name="Gordon J."/>
        </authorList>
    </citation>
    <scope>NUCLEOTIDE SEQUENCE [LARGE SCALE GENOMIC DNA]</scope>
    <source>
        <strain evidence="2">ATCC BAA-613 / DSM 15670 / CCUG 46953 / JCM 12243 / WAL 16351</strain>
    </source>
</reference>
<organism evidence="1 2">
    <name type="scientific">Enterocloster bolteae (strain ATCC BAA-613 / DSM 15670 / CCUG 46953 / JCM 12243 / WAL 16351)</name>
    <name type="common">Clostridium bolteae</name>
    <dbReference type="NCBI Taxonomy" id="411902"/>
    <lineage>
        <taxon>Bacteria</taxon>
        <taxon>Bacillati</taxon>
        <taxon>Bacillota</taxon>
        <taxon>Clostridia</taxon>
        <taxon>Lachnospirales</taxon>
        <taxon>Lachnospiraceae</taxon>
        <taxon>Enterocloster</taxon>
    </lineage>
</organism>
<dbReference type="PaxDb" id="411902-CLOBOL_01062"/>
<dbReference type="HOGENOM" id="CLU_3041955_0_0_9"/>
<dbReference type="EMBL" id="ABCC02000011">
    <property type="protein sequence ID" value="EDP18700.1"/>
    <property type="molecule type" value="Genomic_DNA"/>
</dbReference>
<proteinExistence type="predicted"/>
<evidence type="ECO:0000313" key="2">
    <source>
        <dbReference type="Proteomes" id="UP000005396"/>
    </source>
</evidence>
<sequence>MTQYIPFIPGYQYPLYNLHKKPCTKMVVLTKIKFPVLKNNRVAIVDAENKFVIT</sequence>
<gene>
    <name evidence="1" type="ORF">CLOBOL_01062</name>
</gene>
<name>A8RJX7_ENTBW</name>
<comment type="caution">
    <text evidence="1">The sequence shown here is derived from an EMBL/GenBank/DDBJ whole genome shotgun (WGS) entry which is preliminary data.</text>
</comment>
<dbReference type="Proteomes" id="UP000005396">
    <property type="component" value="Unassembled WGS sequence"/>
</dbReference>
<dbReference type="AlphaFoldDB" id="A8RJX7"/>